<protein>
    <submittedName>
        <fullName evidence="1">Uncharacterized protein</fullName>
    </submittedName>
</protein>
<name>A0ABN1R4C9_9ACTN</name>
<dbReference type="EMBL" id="BAAAHH010000011">
    <property type="protein sequence ID" value="GAA0951445.1"/>
    <property type="molecule type" value="Genomic_DNA"/>
</dbReference>
<evidence type="ECO:0000313" key="2">
    <source>
        <dbReference type="Proteomes" id="UP001500665"/>
    </source>
</evidence>
<sequence>MLKNMNARNRRDLVWTGRPGDPDDLLDAGVDPAAGELAALVAKGRPVKASVTGAGSGALAAAAVYAWLGAAALEFEGDPDELRQVLDMVASMAGARPPAVGRRALA</sequence>
<keyword evidence="2" id="KW-1185">Reference proteome</keyword>
<organism evidence="1 2">
    <name type="scientific">Actinocorallia libanotica</name>
    <dbReference type="NCBI Taxonomy" id="46162"/>
    <lineage>
        <taxon>Bacteria</taxon>
        <taxon>Bacillati</taxon>
        <taxon>Actinomycetota</taxon>
        <taxon>Actinomycetes</taxon>
        <taxon>Streptosporangiales</taxon>
        <taxon>Thermomonosporaceae</taxon>
        <taxon>Actinocorallia</taxon>
    </lineage>
</organism>
<evidence type="ECO:0000313" key="1">
    <source>
        <dbReference type="EMBL" id="GAA0951445.1"/>
    </source>
</evidence>
<dbReference type="Proteomes" id="UP001500665">
    <property type="component" value="Unassembled WGS sequence"/>
</dbReference>
<accession>A0ABN1R4C9</accession>
<gene>
    <name evidence="1" type="ORF">GCM10009550_31090</name>
</gene>
<comment type="caution">
    <text evidence="1">The sequence shown here is derived from an EMBL/GenBank/DDBJ whole genome shotgun (WGS) entry which is preliminary data.</text>
</comment>
<proteinExistence type="predicted"/>
<reference evidence="1 2" key="1">
    <citation type="journal article" date="2019" name="Int. J. Syst. Evol. Microbiol.">
        <title>The Global Catalogue of Microorganisms (GCM) 10K type strain sequencing project: providing services to taxonomists for standard genome sequencing and annotation.</title>
        <authorList>
            <consortium name="The Broad Institute Genomics Platform"/>
            <consortium name="The Broad Institute Genome Sequencing Center for Infectious Disease"/>
            <person name="Wu L."/>
            <person name="Ma J."/>
        </authorList>
    </citation>
    <scope>NUCLEOTIDE SEQUENCE [LARGE SCALE GENOMIC DNA]</scope>
    <source>
        <strain evidence="1 2">JCM 10696</strain>
    </source>
</reference>